<sequence>MKWYIYLLFFILYACVTFFGIGPVLIADGSFQERMITLSVVIIIYLLLTILLVRIRRRL</sequence>
<dbReference type="RefSeq" id="WP_174497201.1">
    <property type="nucleotide sequence ID" value="NZ_CADDWK010000012.1"/>
</dbReference>
<proteinExistence type="predicted"/>
<feature type="transmembrane region" description="Helical" evidence="1">
    <location>
        <begin position="36"/>
        <end position="55"/>
    </location>
</feature>
<name>A0A841Q8Q6_9BACI</name>
<keyword evidence="3" id="KW-1185">Reference proteome</keyword>
<protein>
    <submittedName>
        <fullName evidence="2">Uncharacterized protein</fullName>
    </submittedName>
</protein>
<dbReference type="Pfam" id="PF22268">
    <property type="entry name" value="DUF6954"/>
    <property type="match status" value="1"/>
</dbReference>
<gene>
    <name evidence="2" type="ORF">HNQ94_003192</name>
</gene>
<dbReference type="AlphaFoldDB" id="A0A841Q8Q6"/>
<keyword evidence="1" id="KW-0472">Membrane</keyword>
<comment type="caution">
    <text evidence="2">The sequence shown here is derived from an EMBL/GenBank/DDBJ whole genome shotgun (WGS) entry which is preliminary data.</text>
</comment>
<organism evidence="2 3">
    <name type="scientific">Salirhabdus euzebyi</name>
    <dbReference type="NCBI Taxonomy" id="394506"/>
    <lineage>
        <taxon>Bacteria</taxon>
        <taxon>Bacillati</taxon>
        <taxon>Bacillota</taxon>
        <taxon>Bacilli</taxon>
        <taxon>Bacillales</taxon>
        <taxon>Bacillaceae</taxon>
        <taxon>Salirhabdus</taxon>
    </lineage>
</organism>
<keyword evidence="1" id="KW-1133">Transmembrane helix</keyword>
<reference evidence="2 3" key="1">
    <citation type="submission" date="2020-08" db="EMBL/GenBank/DDBJ databases">
        <title>Genomic Encyclopedia of Type Strains, Phase IV (KMG-IV): sequencing the most valuable type-strain genomes for metagenomic binning, comparative biology and taxonomic classification.</title>
        <authorList>
            <person name="Goeker M."/>
        </authorList>
    </citation>
    <scope>NUCLEOTIDE SEQUENCE [LARGE SCALE GENOMIC DNA]</scope>
    <source>
        <strain evidence="2 3">DSM 19612</strain>
    </source>
</reference>
<keyword evidence="1" id="KW-0812">Transmembrane</keyword>
<dbReference type="EMBL" id="JACHGH010000011">
    <property type="protein sequence ID" value="MBB6454703.1"/>
    <property type="molecule type" value="Genomic_DNA"/>
</dbReference>
<accession>A0A841Q8Q6</accession>
<dbReference type="InterPro" id="IPR054229">
    <property type="entry name" value="DUF6954"/>
</dbReference>
<evidence type="ECO:0000256" key="1">
    <source>
        <dbReference type="SAM" id="Phobius"/>
    </source>
</evidence>
<evidence type="ECO:0000313" key="3">
    <source>
        <dbReference type="Proteomes" id="UP000581688"/>
    </source>
</evidence>
<dbReference type="PROSITE" id="PS51257">
    <property type="entry name" value="PROKAR_LIPOPROTEIN"/>
    <property type="match status" value="1"/>
</dbReference>
<dbReference type="Proteomes" id="UP000581688">
    <property type="component" value="Unassembled WGS sequence"/>
</dbReference>
<evidence type="ECO:0000313" key="2">
    <source>
        <dbReference type="EMBL" id="MBB6454703.1"/>
    </source>
</evidence>